<proteinExistence type="inferred from homology"/>
<dbReference type="InterPro" id="IPR004843">
    <property type="entry name" value="Calcineurin-like_PHP"/>
</dbReference>
<protein>
    <recommendedName>
        <fullName evidence="10">Sphingomyelin phosphodiesterase</fullName>
    </recommendedName>
</protein>
<feature type="disulfide bond" evidence="12">
    <location>
        <begin position="36"/>
        <end position="112"/>
    </location>
</feature>
<dbReference type="InterPro" id="IPR011160">
    <property type="entry name" value="Sphingomy_PDE"/>
</dbReference>
<evidence type="ECO:0000256" key="6">
    <source>
        <dbReference type="ARBA" id="ARBA00022801"/>
    </source>
</evidence>
<feature type="disulfide bond" evidence="12">
    <location>
        <begin position="65"/>
        <end position="76"/>
    </location>
</feature>
<feature type="disulfide bond" evidence="12">
    <location>
        <begin position="567"/>
        <end position="578"/>
    </location>
</feature>
<feature type="disulfide bond" evidence="12">
    <location>
        <begin position="171"/>
        <end position="193"/>
    </location>
</feature>
<dbReference type="KEGG" id="cci:CC1G_02845"/>
<keyword evidence="3" id="KW-0964">Secreted</keyword>
<dbReference type="Pfam" id="PF00149">
    <property type="entry name" value="Metallophos"/>
    <property type="match status" value="1"/>
</dbReference>
<dbReference type="PIRSF" id="PIRSF000948">
    <property type="entry name" value="Sphingomy_PDE"/>
    <property type="match status" value="1"/>
</dbReference>
<keyword evidence="16" id="KW-1185">Reference proteome</keyword>
<dbReference type="OrthoDB" id="282973at2759"/>
<feature type="binding site" evidence="11">
    <location>
        <position position="425"/>
    </location>
    <ligand>
        <name>Zn(2+)</name>
        <dbReference type="ChEBI" id="CHEBI:29105"/>
        <label>2</label>
    </ligand>
</feature>
<keyword evidence="8 12" id="KW-1015">Disulfide bond</keyword>
<dbReference type="OMA" id="IMRNSEI"/>
<evidence type="ECO:0000256" key="8">
    <source>
        <dbReference type="ARBA" id="ARBA00023157"/>
    </source>
</evidence>
<dbReference type="Pfam" id="PF19272">
    <property type="entry name" value="ASMase_C"/>
    <property type="match status" value="1"/>
</dbReference>
<dbReference type="InterPro" id="IPR008139">
    <property type="entry name" value="SaposinB_dom"/>
</dbReference>
<dbReference type="GO" id="GO:0016798">
    <property type="term" value="F:hydrolase activity, acting on glycosyl bonds"/>
    <property type="evidence" value="ECO:0007669"/>
    <property type="project" value="UniProtKB-KW"/>
</dbReference>
<evidence type="ECO:0000256" key="11">
    <source>
        <dbReference type="PIRSR" id="PIRSR000948-1"/>
    </source>
</evidence>
<dbReference type="HOGENOM" id="CLU_014743_1_0_1"/>
<reference evidence="15 16" key="1">
    <citation type="journal article" date="2010" name="Proc. Natl. Acad. Sci. U.S.A.">
        <title>Insights into evolution of multicellular fungi from the assembled chromosomes of the mushroom Coprinopsis cinerea (Coprinus cinereus).</title>
        <authorList>
            <person name="Stajich J.E."/>
            <person name="Wilke S.K."/>
            <person name="Ahren D."/>
            <person name="Au C.H."/>
            <person name="Birren B.W."/>
            <person name="Borodovsky M."/>
            <person name="Burns C."/>
            <person name="Canback B."/>
            <person name="Casselton L.A."/>
            <person name="Cheng C.K."/>
            <person name="Deng J."/>
            <person name="Dietrich F.S."/>
            <person name="Fargo D.C."/>
            <person name="Farman M.L."/>
            <person name="Gathman A.C."/>
            <person name="Goldberg J."/>
            <person name="Guigo R."/>
            <person name="Hoegger P.J."/>
            <person name="Hooker J.B."/>
            <person name="Huggins A."/>
            <person name="James T.Y."/>
            <person name="Kamada T."/>
            <person name="Kilaru S."/>
            <person name="Kodira C."/>
            <person name="Kues U."/>
            <person name="Kupfer D."/>
            <person name="Kwan H.S."/>
            <person name="Lomsadze A."/>
            <person name="Li W."/>
            <person name="Lilly W.W."/>
            <person name="Ma L.J."/>
            <person name="Mackey A.J."/>
            <person name="Manning G."/>
            <person name="Martin F."/>
            <person name="Muraguchi H."/>
            <person name="Natvig D.O."/>
            <person name="Palmerini H."/>
            <person name="Ramesh M.A."/>
            <person name="Rehmeyer C.J."/>
            <person name="Roe B.A."/>
            <person name="Shenoy N."/>
            <person name="Stanke M."/>
            <person name="Ter-Hovhannisyan V."/>
            <person name="Tunlid A."/>
            <person name="Velagapudi R."/>
            <person name="Vision T.J."/>
            <person name="Zeng Q."/>
            <person name="Zolan M.E."/>
            <person name="Pukkila P.J."/>
        </authorList>
    </citation>
    <scope>NUCLEOTIDE SEQUENCE [LARGE SCALE GENOMIC DNA]</scope>
    <source>
        <strain evidence="16">Okayama-7 / 130 / ATCC MYA-4618 / FGSC 9003</strain>
    </source>
</reference>
<feature type="binding site" evidence="11">
    <location>
        <position position="150"/>
    </location>
    <ligand>
        <name>Zn(2+)</name>
        <dbReference type="ChEBI" id="CHEBI:29105"/>
        <label>1</label>
    </ligand>
</feature>
<evidence type="ECO:0000256" key="13">
    <source>
        <dbReference type="SAM" id="SignalP"/>
    </source>
</evidence>
<keyword evidence="9" id="KW-0325">Glycoprotein</keyword>
<feature type="disulfide bond" evidence="12">
    <location>
        <begin position="557"/>
        <end position="561"/>
    </location>
</feature>
<feature type="domain" description="Saposin B-type" evidence="14">
    <location>
        <begin position="32"/>
        <end position="116"/>
    </location>
</feature>
<dbReference type="PANTHER" id="PTHR10340">
    <property type="entry name" value="SPHINGOMYELIN PHOSPHODIESTERASE"/>
    <property type="match status" value="1"/>
</dbReference>
<keyword evidence="10" id="KW-0326">Glycosidase</keyword>
<dbReference type="RefSeq" id="XP_001828264.2">
    <property type="nucleotide sequence ID" value="XM_001828212.2"/>
</dbReference>
<evidence type="ECO:0000256" key="12">
    <source>
        <dbReference type="PIRSR" id="PIRSR000948-2"/>
    </source>
</evidence>
<name>A8N076_COPC7</name>
<evidence type="ECO:0000256" key="4">
    <source>
        <dbReference type="ARBA" id="ARBA00022723"/>
    </source>
</evidence>
<organism evidence="15 16">
    <name type="scientific">Coprinopsis cinerea (strain Okayama-7 / 130 / ATCC MYA-4618 / FGSC 9003)</name>
    <name type="common">Inky cap fungus</name>
    <name type="synonym">Hormographiella aspergillata</name>
    <dbReference type="NCBI Taxonomy" id="240176"/>
    <lineage>
        <taxon>Eukaryota</taxon>
        <taxon>Fungi</taxon>
        <taxon>Dikarya</taxon>
        <taxon>Basidiomycota</taxon>
        <taxon>Agaricomycotina</taxon>
        <taxon>Agaricomycetes</taxon>
        <taxon>Agaricomycetidae</taxon>
        <taxon>Agaricales</taxon>
        <taxon>Agaricineae</taxon>
        <taxon>Psathyrellaceae</taxon>
        <taxon>Coprinopsis</taxon>
    </lineage>
</organism>
<dbReference type="GO" id="GO:0016020">
    <property type="term" value="C:membrane"/>
    <property type="evidence" value="ECO:0007669"/>
    <property type="project" value="GOC"/>
</dbReference>
<dbReference type="InterPro" id="IPR029052">
    <property type="entry name" value="Metallo-depent_PP-like"/>
</dbReference>
<dbReference type="STRING" id="240176.A8N076"/>
<evidence type="ECO:0000256" key="10">
    <source>
        <dbReference type="PIRNR" id="PIRNR000948"/>
    </source>
</evidence>
<feature type="signal peptide" evidence="13">
    <location>
        <begin position="1"/>
        <end position="20"/>
    </location>
</feature>
<dbReference type="GO" id="GO:0046513">
    <property type="term" value="P:ceramide biosynthetic process"/>
    <property type="evidence" value="ECO:0007669"/>
    <property type="project" value="UniProtKB-ARBA"/>
</dbReference>
<accession>A8N076</accession>
<dbReference type="CDD" id="cd00842">
    <property type="entry name" value="MPP_ASMase"/>
    <property type="match status" value="1"/>
</dbReference>
<dbReference type="InterPro" id="IPR041805">
    <property type="entry name" value="ASMase/PPN1_MPP"/>
</dbReference>
<dbReference type="GeneID" id="6004673"/>
<dbReference type="EMBL" id="AACS02000001">
    <property type="protein sequence ID" value="EAU93615.2"/>
    <property type="molecule type" value="Genomic_DNA"/>
</dbReference>
<gene>
    <name evidence="15" type="ORF">CC1G_02845</name>
</gene>
<dbReference type="GO" id="GO:0005615">
    <property type="term" value="C:extracellular space"/>
    <property type="evidence" value="ECO:0007669"/>
    <property type="project" value="TreeGrafter"/>
</dbReference>
<comment type="cofactor">
    <cofactor evidence="11">
        <name>Zn(2+)</name>
        <dbReference type="ChEBI" id="CHEBI:29105"/>
    </cofactor>
    <text evidence="11">Binds 2 Zn(2+) ions per subunit.</text>
</comment>
<evidence type="ECO:0000259" key="14">
    <source>
        <dbReference type="PROSITE" id="PS50015"/>
    </source>
</evidence>
<feature type="binding site" evidence="11">
    <location>
        <position position="219"/>
    </location>
    <ligand>
        <name>Zn(2+)</name>
        <dbReference type="ChEBI" id="CHEBI:29105"/>
        <label>1</label>
    </ligand>
</feature>
<comment type="function">
    <text evidence="10">Converts sphingomyelin to ceramide.</text>
</comment>
<keyword evidence="4 11" id="KW-0479">Metal-binding</keyword>
<dbReference type="AlphaFoldDB" id="A8N076"/>
<comment type="similarity">
    <text evidence="2 10">Belongs to the acid sphingomyelinase family.</text>
</comment>
<dbReference type="GO" id="GO:0046872">
    <property type="term" value="F:metal ion binding"/>
    <property type="evidence" value="ECO:0007669"/>
    <property type="project" value="UniProtKB-KW"/>
</dbReference>
<keyword evidence="6 10" id="KW-0378">Hydrolase</keyword>
<dbReference type="SUPFAM" id="SSF56300">
    <property type="entry name" value="Metallo-dependent phosphatases"/>
    <property type="match status" value="1"/>
</dbReference>
<evidence type="ECO:0000256" key="7">
    <source>
        <dbReference type="ARBA" id="ARBA00022833"/>
    </source>
</evidence>
<feature type="binding site" evidence="11">
    <location>
        <position position="219"/>
    </location>
    <ligand>
        <name>Zn(2+)</name>
        <dbReference type="ChEBI" id="CHEBI:29105"/>
        <label>2</label>
    </ligand>
</feature>
<evidence type="ECO:0000256" key="1">
    <source>
        <dbReference type="ARBA" id="ARBA00004613"/>
    </source>
</evidence>
<evidence type="ECO:0000313" key="15">
    <source>
        <dbReference type="EMBL" id="EAU93615.2"/>
    </source>
</evidence>
<keyword evidence="5 13" id="KW-0732">Signal</keyword>
<comment type="subcellular location">
    <subcellularLocation>
        <location evidence="1">Secreted</location>
    </subcellularLocation>
</comment>
<dbReference type="Proteomes" id="UP000001861">
    <property type="component" value="Unassembled WGS sequence"/>
</dbReference>
<dbReference type="eggNOG" id="KOG3770">
    <property type="taxonomic scope" value="Eukaryota"/>
</dbReference>
<dbReference type="InParanoid" id="A8N076"/>
<feature type="chain" id="PRO_5002723915" description="Sphingomyelin phosphodiesterase" evidence="13">
    <location>
        <begin position="21"/>
        <end position="641"/>
    </location>
</feature>
<dbReference type="InterPro" id="IPR045473">
    <property type="entry name" value="ASM_C"/>
</dbReference>
<comment type="caution">
    <text evidence="15">The sequence shown here is derived from an EMBL/GenBank/DDBJ whole genome shotgun (WGS) entry which is preliminary data.</text>
</comment>
<evidence type="ECO:0000256" key="2">
    <source>
        <dbReference type="ARBA" id="ARBA00008234"/>
    </source>
</evidence>
<feature type="binding site" evidence="11">
    <location>
        <position position="390"/>
    </location>
    <ligand>
        <name>Zn(2+)</name>
        <dbReference type="ChEBI" id="CHEBI:29105"/>
        <label>2</label>
    </ligand>
</feature>
<evidence type="ECO:0000256" key="3">
    <source>
        <dbReference type="ARBA" id="ARBA00022525"/>
    </source>
</evidence>
<dbReference type="PROSITE" id="PS50015">
    <property type="entry name" value="SAP_B"/>
    <property type="match status" value="1"/>
</dbReference>
<dbReference type="Gene3D" id="3.60.21.10">
    <property type="match status" value="1"/>
</dbReference>
<evidence type="ECO:0000256" key="5">
    <source>
        <dbReference type="ARBA" id="ARBA00022729"/>
    </source>
</evidence>
<sequence length="641" mass="70680">MRVFRSLLCSIILCMTLVQASLVDDIINGIKNGASCAGCHGLLVPLKLLARLGDRPFVGTLSAICKALPTFDTDICEGTVRTQAPIIAHNLRNINPVGDTARKLCDGLLGLCQAPKVNPYRVSFPKPLPATPKTFVSTGKPTFKVVHFTDIHVDRNYTVGADTVCTKPICCRHWDDQSGPIANPAGPMGSRNCDTPPALAQHFLKTISADNKFSIFTGDVIEGWENHSFISGVADVRCFITHEIRLFNDEIATLPAVPVYAAVGNHEGAPTNAFPRDTTKSTNNQWLFDTLSEGWEPIIGPAAAQQVRHGSGSYAVVVPGTNLRLISINTVYWYKLNFWLYDSDKAHRRLRADANASRTSRPDPNGVLSFIVSQLQAAEDAGQRAWLVGHIPPGGKNDVLNDQSNYFDQILQRYHHVIAGQFYGHTHYDEFMVGYSDNNRRSADTAIAAALVAPAFTPRNSNPGFKVYEVDPDTYEVMDYKVYRTDTTTPDFQIEPKWELSYSARETYGRFVPELQPQDSLNPAFWHRLTEAFENDDAAFETFQKLKLGPGVEPAPCDAECKEITICDIRAMRNEHLCTASRPGINFRRSLDSDGHVGHGDHDDCQGAGLNAIFQAATTGATELDWDAIRKELEAIIPDSA</sequence>
<dbReference type="VEuPathDB" id="FungiDB:CC1G_02845"/>
<feature type="disulfide bond" evidence="12">
    <location>
        <begin position="165"/>
        <end position="170"/>
    </location>
</feature>
<feature type="binding site" evidence="11">
    <location>
        <position position="152"/>
    </location>
    <ligand>
        <name>Zn(2+)</name>
        <dbReference type="ChEBI" id="CHEBI:29105"/>
        <label>1</label>
    </ligand>
</feature>
<feature type="binding site" evidence="11">
    <location>
        <position position="427"/>
    </location>
    <ligand>
        <name>Zn(2+)</name>
        <dbReference type="ChEBI" id="CHEBI:29105"/>
        <label>1</label>
    </ligand>
</feature>
<feature type="binding site" evidence="11">
    <location>
        <position position="265"/>
    </location>
    <ligand>
        <name>Zn(2+)</name>
        <dbReference type="ChEBI" id="CHEBI:29105"/>
        <label>2</label>
    </ligand>
</feature>
<evidence type="ECO:0000313" key="16">
    <source>
        <dbReference type="Proteomes" id="UP000001861"/>
    </source>
</evidence>
<dbReference type="PANTHER" id="PTHR10340:SF34">
    <property type="entry name" value="SPHINGOMYELIN PHOSPHODIESTERASE"/>
    <property type="match status" value="1"/>
</dbReference>
<dbReference type="GO" id="GO:0004767">
    <property type="term" value="F:sphingomyelin phosphodiesterase activity"/>
    <property type="evidence" value="ECO:0007669"/>
    <property type="project" value="UniProtKB-UniRule"/>
</dbReference>
<dbReference type="GO" id="GO:0006685">
    <property type="term" value="P:sphingomyelin catabolic process"/>
    <property type="evidence" value="ECO:0007669"/>
    <property type="project" value="UniProtKB-UniRule"/>
</dbReference>
<evidence type="ECO:0000256" key="9">
    <source>
        <dbReference type="ARBA" id="ARBA00023180"/>
    </source>
</evidence>
<keyword evidence="7 11" id="KW-0862">Zinc</keyword>